<feature type="coiled-coil region" evidence="1">
    <location>
        <begin position="112"/>
        <end position="139"/>
    </location>
</feature>
<dbReference type="Proteomes" id="UP001598673">
    <property type="component" value="Unassembled WGS sequence"/>
</dbReference>
<protein>
    <recommendedName>
        <fullName evidence="4">Excreted virulence factor EspC (Type VII ESX diderm)</fullName>
    </recommendedName>
</protein>
<evidence type="ECO:0000256" key="1">
    <source>
        <dbReference type="SAM" id="Coils"/>
    </source>
</evidence>
<name>A0ABW6FYQ4_9PSEU</name>
<keyword evidence="1" id="KW-0175">Coiled coil</keyword>
<sequence length="146" mass="15458">MPEFGDIPAPTGGSAMRIGGAVGALAKQVGDAKAQSGALLDSAKGGGFRVGENAGKDLQEAITEALDDLDGIMFEGRRLADEPRLGTGPYAQQVAHHVRQSGDGPAGILPTLEKLRTVLQQSEEALKIAMRNYREAENQQTQTFRQ</sequence>
<proteinExistence type="predicted"/>
<organism evidence="2 3">
    <name type="scientific">Prauserella salsuginis</name>
    <dbReference type="NCBI Taxonomy" id="387889"/>
    <lineage>
        <taxon>Bacteria</taxon>
        <taxon>Bacillati</taxon>
        <taxon>Actinomycetota</taxon>
        <taxon>Actinomycetes</taxon>
        <taxon>Pseudonocardiales</taxon>
        <taxon>Pseudonocardiaceae</taxon>
        <taxon>Prauserella</taxon>
        <taxon>Prauserella salsuginis group</taxon>
    </lineage>
</organism>
<evidence type="ECO:0008006" key="4">
    <source>
        <dbReference type="Google" id="ProtNLM"/>
    </source>
</evidence>
<comment type="caution">
    <text evidence="2">The sequence shown here is derived from an EMBL/GenBank/DDBJ whole genome shotgun (WGS) entry which is preliminary data.</text>
</comment>
<accession>A0ABW6FYQ4</accession>
<evidence type="ECO:0000313" key="3">
    <source>
        <dbReference type="Proteomes" id="UP001598673"/>
    </source>
</evidence>
<evidence type="ECO:0000313" key="2">
    <source>
        <dbReference type="EMBL" id="MFD6792185.1"/>
    </source>
</evidence>
<reference evidence="2 3" key="1">
    <citation type="submission" date="2024-09" db="EMBL/GenBank/DDBJ databases">
        <title>The Natural Products Discovery Center: Release of the First 8490 Sequenced Strains for Exploring Actinobacteria Biosynthetic Diversity.</title>
        <authorList>
            <person name="Kalkreuter E."/>
            <person name="Kautsar S.A."/>
            <person name="Yang D."/>
            <person name="Bader C.D."/>
            <person name="Teijaro C.N."/>
            <person name="Fluegel L."/>
            <person name="Davis C.M."/>
            <person name="Simpson J.R."/>
            <person name="Lauterbach L."/>
            <person name="Steele A.D."/>
            <person name="Gui C."/>
            <person name="Meng S."/>
            <person name="Li G."/>
            <person name="Viehrig K."/>
            <person name="Ye F."/>
            <person name="Su P."/>
            <person name="Kiefer A.F."/>
            <person name="Nichols A."/>
            <person name="Cepeda A.J."/>
            <person name="Yan W."/>
            <person name="Fan B."/>
            <person name="Jiang Y."/>
            <person name="Adhikari A."/>
            <person name="Zheng C.-J."/>
            <person name="Schuster L."/>
            <person name="Cowan T.M."/>
            <person name="Smanski M.J."/>
            <person name="Chevrette M.G."/>
            <person name="De Carvalho L.P.S."/>
            <person name="Shen B."/>
        </authorList>
    </citation>
    <scope>NUCLEOTIDE SEQUENCE [LARGE SCALE GENOMIC DNA]</scope>
    <source>
        <strain evidence="2 3">NPDC060353</strain>
    </source>
</reference>
<keyword evidence="3" id="KW-1185">Reference proteome</keyword>
<gene>
    <name evidence="2" type="ORF">ACFWGY_02480</name>
</gene>
<dbReference type="RefSeq" id="WP_258936315.1">
    <property type="nucleotide sequence ID" value="NZ_JANBBF010000009.1"/>
</dbReference>
<dbReference type="EMBL" id="JBHXCV010000001">
    <property type="protein sequence ID" value="MFD6792185.1"/>
    <property type="molecule type" value="Genomic_DNA"/>
</dbReference>